<dbReference type="EMBL" id="JAMWBK010000010">
    <property type="protein sequence ID" value="KAJ8901714.1"/>
    <property type="molecule type" value="Genomic_DNA"/>
</dbReference>
<dbReference type="AlphaFoldDB" id="A0AAV8UGU9"/>
<keyword evidence="2" id="KW-1185">Reference proteome</keyword>
<name>A0AAV8UGU9_9RHOD</name>
<sequence length="150" mass="17504">MELLGLFVCFLVPRVDEVKRFDCSAPTTFSSNQNKQYTVGCCAVHEEIGRAPCCEILEWIKFCAKGMVQRLDDQYQFRTPRNVIQGRLLDRKSVSPAVPGEFSHRSILAFWDFRLQDEILRLLPRYWRRPFRMNALENRVTGTAYIVPDV</sequence>
<accession>A0AAV8UGU9</accession>
<dbReference type="Proteomes" id="UP001157974">
    <property type="component" value="Unassembled WGS sequence"/>
</dbReference>
<gene>
    <name evidence="1" type="ORF">NDN08_003920</name>
</gene>
<comment type="caution">
    <text evidence="1">The sequence shown here is derived from an EMBL/GenBank/DDBJ whole genome shotgun (WGS) entry which is preliminary data.</text>
</comment>
<organism evidence="1 2">
    <name type="scientific">Rhodosorus marinus</name>
    <dbReference type="NCBI Taxonomy" id="101924"/>
    <lineage>
        <taxon>Eukaryota</taxon>
        <taxon>Rhodophyta</taxon>
        <taxon>Stylonematophyceae</taxon>
        <taxon>Stylonematales</taxon>
        <taxon>Stylonemataceae</taxon>
        <taxon>Rhodosorus</taxon>
    </lineage>
</organism>
<protein>
    <submittedName>
        <fullName evidence="1">Uncharacterized protein</fullName>
    </submittedName>
</protein>
<proteinExistence type="predicted"/>
<evidence type="ECO:0000313" key="1">
    <source>
        <dbReference type="EMBL" id="KAJ8901714.1"/>
    </source>
</evidence>
<evidence type="ECO:0000313" key="2">
    <source>
        <dbReference type="Proteomes" id="UP001157974"/>
    </source>
</evidence>
<reference evidence="1 2" key="1">
    <citation type="journal article" date="2023" name="Nat. Commun.">
        <title>Origin of minicircular mitochondrial genomes in red algae.</title>
        <authorList>
            <person name="Lee Y."/>
            <person name="Cho C.H."/>
            <person name="Lee Y.M."/>
            <person name="Park S.I."/>
            <person name="Yang J.H."/>
            <person name="West J.A."/>
            <person name="Bhattacharya D."/>
            <person name="Yoon H.S."/>
        </authorList>
    </citation>
    <scope>NUCLEOTIDE SEQUENCE [LARGE SCALE GENOMIC DNA]</scope>
    <source>
        <strain evidence="1 2">CCMP1338</strain>
        <tissue evidence="1">Whole cell</tissue>
    </source>
</reference>